<dbReference type="AlphaFoldDB" id="A0A640SDQ9"/>
<feature type="compositionally biased region" description="Polar residues" evidence="1">
    <location>
        <begin position="335"/>
        <end position="347"/>
    </location>
</feature>
<dbReference type="Proteomes" id="UP000435837">
    <property type="component" value="Unassembled WGS sequence"/>
</dbReference>
<evidence type="ECO:0008006" key="4">
    <source>
        <dbReference type="Google" id="ProtNLM"/>
    </source>
</evidence>
<name>A0A640SDQ9_9ACTN</name>
<evidence type="ECO:0000313" key="3">
    <source>
        <dbReference type="Proteomes" id="UP000435837"/>
    </source>
</evidence>
<gene>
    <name evidence="2" type="ORF">Scani_48900</name>
</gene>
<accession>A0A640SDQ9</accession>
<dbReference type="EMBL" id="BLIN01000005">
    <property type="protein sequence ID" value="GFE08622.1"/>
    <property type="molecule type" value="Genomic_DNA"/>
</dbReference>
<proteinExistence type="predicted"/>
<organism evidence="2 3">
    <name type="scientific">Streptomyces caniferus</name>
    <dbReference type="NCBI Taxonomy" id="285557"/>
    <lineage>
        <taxon>Bacteria</taxon>
        <taxon>Bacillati</taxon>
        <taxon>Actinomycetota</taxon>
        <taxon>Actinomycetes</taxon>
        <taxon>Kitasatosporales</taxon>
        <taxon>Streptomycetaceae</taxon>
        <taxon>Streptomyces</taxon>
    </lineage>
</organism>
<dbReference type="OrthoDB" id="4312942at2"/>
<comment type="caution">
    <text evidence="2">The sequence shown here is derived from an EMBL/GenBank/DDBJ whole genome shotgun (WGS) entry which is preliminary data.</text>
</comment>
<feature type="region of interest" description="Disordered" evidence="1">
    <location>
        <begin position="325"/>
        <end position="347"/>
    </location>
</feature>
<evidence type="ECO:0000313" key="2">
    <source>
        <dbReference type="EMBL" id="GFE08622.1"/>
    </source>
</evidence>
<reference evidence="2 3" key="1">
    <citation type="submission" date="2019-12" db="EMBL/GenBank/DDBJ databases">
        <title>Whole genome shotgun sequence of Streptomyces caniferus NBRC 15389.</title>
        <authorList>
            <person name="Ichikawa N."/>
            <person name="Kimura A."/>
            <person name="Kitahashi Y."/>
            <person name="Komaki H."/>
            <person name="Tamura T."/>
        </authorList>
    </citation>
    <scope>NUCLEOTIDE SEQUENCE [LARGE SCALE GENOMIC DNA]</scope>
    <source>
        <strain evidence="2 3">NBRC 15389</strain>
    </source>
</reference>
<evidence type="ECO:0000256" key="1">
    <source>
        <dbReference type="SAM" id="MobiDB-lite"/>
    </source>
</evidence>
<sequence length="347" mass="39150">MRPVYHPAGADDDLRVAMVELQAGRWRAARNLLLATSSRGLRTSRTQVLAVAAAGADVVDVWLAEEPDAYDPQVMSARVFVERALRAHRQQHTGAAEFETRARHAAQMAAQRAPQDPVPWVCLLALAQIDRNQRRPEHRVRSAEPMVPPGPWQLLDEVTRRDSYNREAYHRVLQFLLSRNAPPSAQLASVFDFGRWVASWAPAGTPMLLLPAYAQVEQCRLQRVEGKVHPLWRRQWAEEPMCTYSRDAFHGWFKKADPAMRSLTDLNYLAYALWASHQYLEAADVFTAMEPYATREPWASLEERPPGANGGQELMLRARRESLAYANSHAPPASPRQNPAGHTSRLA</sequence>
<protein>
    <recommendedName>
        <fullName evidence="4">DUF4034 domain-containing protein</fullName>
    </recommendedName>
</protein>